<dbReference type="Proteomes" id="UP001230051">
    <property type="component" value="Unassembled WGS sequence"/>
</dbReference>
<reference evidence="1" key="1">
    <citation type="submission" date="2022-02" db="EMBL/GenBank/DDBJ databases">
        <title>Atlantic sturgeon de novo genome assembly.</title>
        <authorList>
            <person name="Stock M."/>
            <person name="Klopp C."/>
            <person name="Guiguen Y."/>
            <person name="Cabau C."/>
            <person name="Parinello H."/>
            <person name="Santidrian Yebra-Pimentel E."/>
            <person name="Kuhl H."/>
            <person name="Dirks R.P."/>
            <person name="Guessner J."/>
            <person name="Wuertz S."/>
            <person name="Du K."/>
            <person name="Schartl M."/>
        </authorList>
    </citation>
    <scope>NUCLEOTIDE SEQUENCE</scope>
    <source>
        <strain evidence="1">STURGEONOMICS-FGT-2020</strain>
        <tissue evidence="1">Whole blood</tissue>
    </source>
</reference>
<dbReference type="InterPro" id="IPR038389">
    <property type="entry name" value="PSMG2_sf"/>
</dbReference>
<accession>A0AAD8GG25</accession>
<dbReference type="GO" id="GO:0005634">
    <property type="term" value="C:nucleus"/>
    <property type="evidence" value="ECO:0007669"/>
    <property type="project" value="TreeGrafter"/>
</dbReference>
<dbReference type="GO" id="GO:0043248">
    <property type="term" value="P:proteasome assembly"/>
    <property type="evidence" value="ECO:0007669"/>
    <property type="project" value="TreeGrafter"/>
</dbReference>
<dbReference type="Gene3D" id="3.40.50.10900">
    <property type="entry name" value="PAC-like subunit"/>
    <property type="match status" value="1"/>
</dbReference>
<gene>
    <name evidence="1" type="primary">psmg2</name>
    <name evidence="1" type="ORF">AOXY_G3722</name>
</gene>
<dbReference type="GO" id="GO:0000502">
    <property type="term" value="C:proteasome complex"/>
    <property type="evidence" value="ECO:0007669"/>
    <property type="project" value="UniProtKB-KW"/>
</dbReference>
<name>A0AAD8GG25_ACIOX</name>
<organism evidence="1 2">
    <name type="scientific">Acipenser oxyrinchus oxyrinchus</name>
    <dbReference type="NCBI Taxonomy" id="40147"/>
    <lineage>
        <taxon>Eukaryota</taxon>
        <taxon>Metazoa</taxon>
        <taxon>Chordata</taxon>
        <taxon>Craniata</taxon>
        <taxon>Vertebrata</taxon>
        <taxon>Euteleostomi</taxon>
        <taxon>Actinopterygii</taxon>
        <taxon>Chondrostei</taxon>
        <taxon>Acipenseriformes</taxon>
        <taxon>Acipenseridae</taxon>
        <taxon>Acipenser</taxon>
    </lineage>
</organism>
<proteinExistence type="predicted"/>
<dbReference type="EMBL" id="JAGXEW010000003">
    <property type="protein sequence ID" value="KAK1173574.1"/>
    <property type="molecule type" value="Genomic_DNA"/>
</dbReference>
<dbReference type="AlphaFoldDB" id="A0AAD8GG25"/>
<comment type="caution">
    <text evidence="1">The sequence shown here is derived from an EMBL/GenBank/DDBJ whole genome shotgun (WGS) entry which is preliminary data.</text>
</comment>
<evidence type="ECO:0000313" key="2">
    <source>
        <dbReference type="Proteomes" id="UP001230051"/>
    </source>
</evidence>
<dbReference type="PANTHER" id="PTHR12970">
    <property type="entry name" value="PROTEASOME ASSEMBLY CHAPERONE 2"/>
    <property type="match status" value="1"/>
</dbReference>
<dbReference type="FunFam" id="3.40.50.10900:FF:000003">
    <property type="entry name" value="Proteasome assembly chaperone 2"/>
    <property type="match status" value="1"/>
</dbReference>
<dbReference type="PANTHER" id="PTHR12970:SF1">
    <property type="entry name" value="PROTEASOME ASSEMBLY CHAPERONE 2"/>
    <property type="match status" value="1"/>
</dbReference>
<evidence type="ECO:0000313" key="1">
    <source>
        <dbReference type="EMBL" id="KAK1173574.1"/>
    </source>
</evidence>
<keyword evidence="2" id="KW-1185">Reference proteome</keyword>
<protein>
    <submittedName>
        <fullName evidence="1">Proteasome assembly chaperone 2</fullName>
    </submittedName>
</protein>
<dbReference type="InterPro" id="IPR016562">
    <property type="entry name" value="Proteasome_assmbl_chp_2_euk"/>
</dbReference>
<keyword evidence="1" id="KW-0647">Proteasome</keyword>
<dbReference type="GO" id="GO:0005829">
    <property type="term" value="C:cytosol"/>
    <property type="evidence" value="ECO:0007669"/>
    <property type="project" value="TreeGrafter"/>
</dbReference>
<sequence length="113" mass="12671">MQSIVGDNLQMMNWKKMEKIAVFLKSVIQGSISTSLRGITKQLYNVCCSEGIPLAVLLVFCSEGDNMPDAFVLINYLNEWLHLVENACDQSSNWKIPCSWRLLFGSGIPPALF</sequence>